<comment type="caution">
    <text evidence="1">The sequence shown here is derived from an EMBL/GenBank/DDBJ whole genome shotgun (WGS) entry which is preliminary data.</text>
</comment>
<organism evidence="1 2">
    <name type="scientific">Babesia gibsoni</name>
    <dbReference type="NCBI Taxonomy" id="33632"/>
    <lineage>
        <taxon>Eukaryota</taxon>
        <taxon>Sar</taxon>
        <taxon>Alveolata</taxon>
        <taxon>Apicomplexa</taxon>
        <taxon>Aconoidasida</taxon>
        <taxon>Piroplasmida</taxon>
        <taxon>Babesiidae</taxon>
        <taxon>Babesia</taxon>
    </lineage>
</organism>
<accession>A0AAD8LJQ4</accession>
<evidence type="ECO:0000313" key="1">
    <source>
        <dbReference type="EMBL" id="KAK1442104.1"/>
    </source>
</evidence>
<dbReference type="EMBL" id="JAVEPI010000004">
    <property type="protein sequence ID" value="KAK1442104.1"/>
    <property type="molecule type" value="Genomic_DNA"/>
</dbReference>
<keyword evidence="2" id="KW-1185">Reference proteome</keyword>
<gene>
    <name evidence="1" type="ORF">BgAZ_401340</name>
</gene>
<reference evidence="1" key="1">
    <citation type="submission" date="2023-08" db="EMBL/GenBank/DDBJ databases">
        <title>Draft sequence of the Babesia gibsoni genome.</title>
        <authorList>
            <person name="Yamagishi J.Y."/>
            <person name="Xuan X.X."/>
        </authorList>
    </citation>
    <scope>NUCLEOTIDE SEQUENCE</scope>
    <source>
        <strain evidence="1">Azabu</strain>
    </source>
</reference>
<sequence>MAAVREYLIYGVDDEHKHMWPIHYHLLKNDFLAAIDSIRKGANPMVKDCNGVSAIELCYRMFFKVVNKCVNSTLPLSSKAEKKDATPVVGAGAKKKQESNAVPELHGMADYNMDSNNKDDDDRMTNAQSFTTYVEYLIANHKLVTSSTLQNSLLRRGKGLLAVISAMAERPESLTACKELLLKHIQTLEYPALYASLMEFLFLNSKVYLKKSVPSDDVYAARALWSRAATSDANIKAITEFMSHVAKILEDFCGIFHVDIYSQSLGGCNKVYPGHDRQLQLRGMDVRTIEMLAHMAYVTDKPLLFDVMVLQDYFLQHDGVFRWNDLLSHLVGASSSLKAFRDPLMRRSLRENVGKRMGVPETMPEASVFY</sequence>
<name>A0AAD8LJQ4_BABGI</name>
<dbReference type="Proteomes" id="UP001230268">
    <property type="component" value="Unassembled WGS sequence"/>
</dbReference>
<dbReference type="AlphaFoldDB" id="A0AAD8LJQ4"/>
<evidence type="ECO:0000313" key="2">
    <source>
        <dbReference type="Proteomes" id="UP001230268"/>
    </source>
</evidence>
<proteinExistence type="predicted"/>
<protein>
    <submittedName>
        <fullName evidence="1">Uncharacterized protein</fullName>
    </submittedName>
</protein>